<evidence type="ECO:0000256" key="5">
    <source>
        <dbReference type="SAM" id="MobiDB-lite"/>
    </source>
</evidence>
<proteinExistence type="predicted"/>
<reference evidence="9" key="2">
    <citation type="submission" date="2017-05" db="EMBL/GenBank/DDBJ databases">
        <title>Whole genome sequence of fish pathogenic bacteria, Photobacterium damselae subsp. piscicida, strain 91-197, isolated from hybrid striped bass (Morone sp.) in USA.</title>
        <authorList>
            <person name="Teru Y."/>
            <person name="Hikima J."/>
            <person name="Kono T."/>
            <person name="Sakai M."/>
            <person name="Takano T."/>
            <person name="Hawke J.P."/>
            <person name="Takeyama H."/>
            <person name="Aoki T."/>
        </authorList>
    </citation>
    <scope>NUCLEOTIDE SEQUENCE [LARGE SCALE GENOMIC DNA]</scope>
    <source>
        <strain evidence="9">91-197</strain>
    </source>
</reference>
<sequence>MIWVKRISLAVLAILLVLVITLATLLFTPTGVKVALWGAQKALPALKIESSDGGFFDGLILNNVQYDDGNMSLLAKKISLNLDDGCLLTPEVCVKEFGVDGVTFVMPELPPPSTEPEQPSEPVTEISMLLPIHIENVHLNDIKLDILGNKVGWNSFTTAAELAGSKVTLKPTDWQDIDLTLAPAKPQTKSSSKAKSSAPTKAEPIVLPDVVLTMSFDVERFTVKNFELHGETPQKVSLLELIAKAEKSNINISKLELIAPQASVDANADVTLTGDYPLELDANAKVAMKPLQGHKLSVKASGSLAKLSLDANLKGKLDALVKGQLSPLDPNLPFDVKVSSNHIQWPIDTKAEYNVNKTNIKAKGSLKGFSFSAKTDVNGTTIPTVNVDLNGKGDLNQVDLSALTIKTLGGVVSGNAKASWKNTVKWQGAIALDSIQPGKQWPEADGNISGKLETSGGLTAKGGWFAKLPLLDIHGSIMKQPFTLAGSANAEDLSGKGDLNVVTDGLTLKHGINGLTAKGSLGKDWNMIAQVNAPDLSRSLAGLRGRVMGDGKLTGKMAEPNVMIDLEGNGLGWQKMASLQSFAIKGQIKPMPELQGDLSITAANGKYDTMSLKDLKVLFNGSEKQHTLTLNLDAEPVSANLALEGQLNRETGWQGMLSKGNIKTPVGNWVLNHPTRLGYNLKTAMANVEAHCWQQGQAGICLTQNLTAGKSGKADLAIKNINFEMLKPYLPDGIELKGGVGATASASWAPNQAPVVNAQVLLPEGSVNQRFSPDERPLIFAWDKVTLNADMKNDVLNANWLFAIKDNGDLSGQTRITNLQGNQQINAQVKLDRFMLAFLEPVIKDYHKFDGAVNADLRVTGPILHPAVNGQLSVDKLQATGRKVPLDIKDAEITIDFNGYNAQLSGDIFTPDGKLLLRGMGDWQNMAAWKSELHVKGSELQVSVPPMVSLKVSPELSITANPKGADITGNVEIPWGRIRVNQLPKSAVSVSKDQVLLNNDLKPVKEQVSTPFDIRTNVMVKIGDDMKLKAFGLNAGLTGDLNVRQEGKGPMIYGEINITDGSFYRALGQELQIRKGQIIFNGPADQPYLAFEAIRDPDNIEDDVIAGVRVTGSADAPKVEIFSDPAMPQQNALSYILTGRNLDSEDADNGNAMTTALIGMGLAQSGQLVGDIGEAVGVKDLSLSTAGSGDDSQVQISGYIAPGLQVKYGVGIFNSIGEFTVRYRLMKDLYVEAVSGLDSAVDVLYQFEFN</sequence>
<keyword evidence="4" id="KW-0472">Membrane</keyword>
<keyword evidence="2" id="KW-0812">Transmembrane</keyword>
<accession>A0A1V1V7Z8</accession>
<feature type="domain" description="Translocation and assembly module TamB C-terminal" evidence="6">
    <location>
        <begin position="912"/>
        <end position="1249"/>
    </location>
</feature>
<evidence type="ECO:0000259" key="6">
    <source>
        <dbReference type="Pfam" id="PF04357"/>
    </source>
</evidence>
<evidence type="ECO:0000256" key="1">
    <source>
        <dbReference type="ARBA" id="ARBA00004167"/>
    </source>
</evidence>
<feature type="region of interest" description="Disordered" evidence="5">
    <location>
        <begin position="181"/>
        <end position="200"/>
    </location>
</feature>
<dbReference type="EMBL" id="CP061854">
    <property type="protein sequence ID" value="QOD56262.1"/>
    <property type="molecule type" value="Genomic_DNA"/>
</dbReference>
<gene>
    <name evidence="8" type="ORF">IC627_13735</name>
    <name evidence="7" type="ORF">PDPUS_1_00383</name>
</gene>
<protein>
    <submittedName>
        <fullName evidence="7">Translocation and assembly module TamB</fullName>
    </submittedName>
    <submittedName>
        <fullName evidence="8">Translocation/assembly module TamB</fullName>
    </submittedName>
</protein>
<name>A0A1V1V7Z8_PHODP</name>
<feature type="compositionally biased region" description="Low complexity" evidence="5">
    <location>
        <begin position="182"/>
        <end position="200"/>
    </location>
</feature>
<dbReference type="Proteomes" id="UP000218676">
    <property type="component" value="Chromosome 1"/>
</dbReference>
<comment type="subcellular location">
    <subcellularLocation>
        <location evidence="1">Membrane</location>
        <topology evidence="1">Single-pass membrane protein</topology>
    </subcellularLocation>
</comment>
<organism evidence="8 10">
    <name type="scientific">Photobacterium damsela subsp. piscicida</name>
    <name type="common">Pasteurella piscicida</name>
    <dbReference type="NCBI Taxonomy" id="38294"/>
    <lineage>
        <taxon>Bacteria</taxon>
        <taxon>Pseudomonadati</taxon>
        <taxon>Pseudomonadota</taxon>
        <taxon>Gammaproteobacteria</taxon>
        <taxon>Vibrionales</taxon>
        <taxon>Vibrionaceae</taxon>
        <taxon>Photobacterium</taxon>
    </lineage>
</organism>
<dbReference type="PANTHER" id="PTHR36985">
    <property type="entry name" value="TRANSLOCATION AND ASSEMBLY MODULE SUBUNIT TAMB"/>
    <property type="match status" value="1"/>
</dbReference>
<dbReference type="AlphaFoldDB" id="A0A1V1V7Z8"/>
<dbReference type="EMBL" id="AP018045">
    <property type="protein sequence ID" value="BAX51758.1"/>
    <property type="molecule type" value="Genomic_DNA"/>
</dbReference>
<evidence type="ECO:0000313" key="9">
    <source>
        <dbReference type="Proteomes" id="UP000218676"/>
    </source>
</evidence>
<dbReference type="InterPro" id="IPR007452">
    <property type="entry name" value="TamB_C"/>
</dbReference>
<dbReference type="PANTHER" id="PTHR36985:SF1">
    <property type="entry name" value="TRANSLOCATION AND ASSEMBLY MODULE SUBUNIT TAMB"/>
    <property type="match status" value="1"/>
</dbReference>
<reference evidence="8 10" key="3">
    <citation type="submission" date="2020-09" db="EMBL/GenBank/DDBJ databases">
        <title>Complete, closed and curated genome sequences of Photobacterium damselae subsp. piscicida isolates from Australia indicate localised evolution and additional plasmid-borne pathogenicity mechanisms.</title>
        <authorList>
            <person name="Baseggio L."/>
            <person name="Silayeva O."/>
            <person name="Buller N."/>
            <person name="Landos M."/>
            <person name="Engelstaedter J."/>
            <person name="Barnes A.C."/>
        </authorList>
    </citation>
    <scope>NUCLEOTIDE SEQUENCE [LARGE SCALE GENOMIC DNA]</scope>
    <source>
        <strain evidence="8 10">AS-16-0540-1</strain>
    </source>
</reference>
<dbReference type="Pfam" id="PF04357">
    <property type="entry name" value="TamB"/>
    <property type="match status" value="1"/>
</dbReference>
<dbReference type="GO" id="GO:0097347">
    <property type="term" value="C:TAM protein secretion complex"/>
    <property type="evidence" value="ECO:0007669"/>
    <property type="project" value="TreeGrafter"/>
</dbReference>
<evidence type="ECO:0000313" key="10">
    <source>
        <dbReference type="Proteomes" id="UP000516656"/>
    </source>
</evidence>
<evidence type="ECO:0000256" key="3">
    <source>
        <dbReference type="ARBA" id="ARBA00022989"/>
    </source>
</evidence>
<evidence type="ECO:0000256" key="2">
    <source>
        <dbReference type="ARBA" id="ARBA00022692"/>
    </source>
</evidence>
<dbReference type="Proteomes" id="UP000516656">
    <property type="component" value="Chromosome 1"/>
</dbReference>
<dbReference type="RefSeq" id="WP_086957505.1">
    <property type="nucleotide sequence ID" value="NZ_AP018045.1"/>
</dbReference>
<reference evidence="7" key="1">
    <citation type="journal article" date="2017" name="Genome Announc.">
        <title>Whole-Genome Sequence of Photobacterium damselae subsp. piscicida Strain 91-197, Isolated from Hybrid Striped Bass (Morone sp.) in the United States.</title>
        <authorList>
            <person name="Teru Y."/>
            <person name="Hikima J."/>
            <person name="Kono T."/>
            <person name="Sakai M."/>
            <person name="Takano T."/>
            <person name="Hawke J.P."/>
            <person name="Takeyama H."/>
            <person name="Aoki T."/>
        </authorList>
    </citation>
    <scope>NUCLEOTIDE SEQUENCE</scope>
    <source>
        <strain evidence="7">91-197</strain>
    </source>
</reference>
<dbReference type="GO" id="GO:0005886">
    <property type="term" value="C:plasma membrane"/>
    <property type="evidence" value="ECO:0007669"/>
    <property type="project" value="InterPro"/>
</dbReference>
<keyword evidence="3" id="KW-1133">Transmembrane helix</keyword>
<evidence type="ECO:0000256" key="4">
    <source>
        <dbReference type="ARBA" id="ARBA00023136"/>
    </source>
</evidence>
<dbReference type="GO" id="GO:0009306">
    <property type="term" value="P:protein secretion"/>
    <property type="evidence" value="ECO:0007669"/>
    <property type="project" value="InterPro"/>
</dbReference>
<evidence type="ECO:0000313" key="7">
    <source>
        <dbReference type="EMBL" id="BAX51758.1"/>
    </source>
</evidence>
<evidence type="ECO:0000313" key="8">
    <source>
        <dbReference type="EMBL" id="QOD56262.1"/>
    </source>
</evidence>